<reference evidence="2 3" key="1">
    <citation type="journal article" date="2018" name="Mol. Biol. Evol.">
        <title>Broad Genomic Sampling Reveals a Smut Pathogenic Ancestry of the Fungal Clade Ustilaginomycotina.</title>
        <authorList>
            <person name="Kijpornyongpan T."/>
            <person name="Mondo S.J."/>
            <person name="Barry K."/>
            <person name="Sandor L."/>
            <person name="Lee J."/>
            <person name="Lipzen A."/>
            <person name="Pangilinan J."/>
            <person name="LaButti K."/>
            <person name="Hainaut M."/>
            <person name="Henrissat B."/>
            <person name="Grigoriev I.V."/>
            <person name="Spatafora J.W."/>
            <person name="Aime M.C."/>
        </authorList>
    </citation>
    <scope>NUCLEOTIDE SEQUENCE [LARGE SCALE GENOMIC DNA]</scope>
    <source>
        <strain evidence="2 3">MCA 4186</strain>
    </source>
</reference>
<keyword evidence="3" id="KW-1185">Reference proteome</keyword>
<dbReference type="RefSeq" id="XP_025595993.1">
    <property type="nucleotide sequence ID" value="XM_025739114.1"/>
</dbReference>
<accession>A0A316Z3R3</accession>
<feature type="region of interest" description="Disordered" evidence="1">
    <location>
        <begin position="85"/>
        <end position="110"/>
    </location>
</feature>
<proteinExistence type="predicted"/>
<name>A0A316Z3R3_9BASI</name>
<evidence type="ECO:0000313" key="2">
    <source>
        <dbReference type="EMBL" id="PWN95714.1"/>
    </source>
</evidence>
<dbReference type="Proteomes" id="UP000245946">
    <property type="component" value="Unassembled WGS sequence"/>
</dbReference>
<dbReference type="EMBL" id="KZ819303">
    <property type="protein sequence ID" value="PWN95714.1"/>
    <property type="molecule type" value="Genomic_DNA"/>
</dbReference>
<feature type="compositionally biased region" description="Basic and acidic residues" evidence="1">
    <location>
        <begin position="92"/>
        <end position="110"/>
    </location>
</feature>
<evidence type="ECO:0000256" key="1">
    <source>
        <dbReference type="SAM" id="MobiDB-lite"/>
    </source>
</evidence>
<protein>
    <submittedName>
        <fullName evidence="2">Uncharacterized protein</fullName>
    </submittedName>
</protein>
<sequence length="110" mass="11714">MKAGCVCLGSKMDVSTLRRYVPAQATAVARDDSALRCSSARKRLAAVRPRCQGGQQPRAAGCERLPSGDRGCVIGLDRHTAPVPGFCAPRGRARERATSRGKREEAVPPP</sequence>
<dbReference type="AlphaFoldDB" id="A0A316Z3R3"/>
<dbReference type="GeneID" id="37266660"/>
<evidence type="ECO:0000313" key="3">
    <source>
        <dbReference type="Proteomes" id="UP000245946"/>
    </source>
</evidence>
<gene>
    <name evidence="2" type="ORF">FA09DRAFT_137970</name>
</gene>
<organism evidence="2 3">
    <name type="scientific">Tilletiopsis washingtonensis</name>
    <dbReference type="NCBI Taxonomy" id="58919"/>
    <lineage>
        <taxon>Eukaryota</taxon>
        <taxon>Fungi</taxon>
        <taxon>Dikarya</taxon>
        <taxon>Basidiomycota</taxon>
        <taxon>Ustilaginomycotina</taxon>
        <taxon>Exobasidiomycetes</taxon>
        <taxon>Entylomatales</taxon>
        <taxon>Entylomatales incertae sedis</taxon>
        <taxon>Tilletiopsis</taxon>
    </lineage>
</organism>